<dbReference type="Proteomes" id="UP001321760">
    <property type="component" value="Unassembled WGS sequence"/>
</dbReference>
<comment type="caution">
    <text evidence="2">The sequence shown here is derived from an EMBL/GenBank/DDBJ whole genome shotgun (WGS) entry which is preliminary data.</text>
</comment>
<reference evidence="2" key="2">
    <citation type="submission" date="2023-05" db="EMBL/GenBank/DDBJ databases">
        <authorList>
            <consortium name="Lawrence Berkeley National Laboratory"/>
            <person name="Steindorff A."/>
            <person name="Hensen N."/>
            <person name="Bonometti L."/>
            <person name="Westerberg I."/>
            <person name="Brannstrom I.O."/>
            <person name="Guillou S."/>
            <person name="Cros-Aarteil S."/>
            <person name="Calhoun S."/>
            <person name="Haridas S."/>
            <person name="Kuo A."/>
            <person name="Mondo S."/>
            <person name="Pangilinan J."/>
            <person name="Riley R."/>
            <person name="Labutti K."/>
            <person name="Andreopoulos B."/>
            <person name="Lipzen A."/>
            <person name="Chen C."/>
            <person name="Yanf M."/>
            <person name="Daum C."/>
            <person name="Ng V."/>
            <person name="Clum A."/>
            <person name="Ohm R."/>
            <person name="Martin F."/>
            <person name="Silar P."/>
            <person name="Natvig D."/>
            <person name="Lalanne C."/>
            <person name="Gautier V."/>
            <person name="Ament-Velasquez S.L."/>
            <person name="Kruys A."/>
            <person name="Hutchinson M.I."/>
            <person name="Powell A.J."/>
            <person name="Barry K."/>
            <person name="Miller A.N."/>
            <person name="Grigoriev I.V."/>
            <person name="Debuchy R."/>
            <person name="Gladieux P."/>
            <person name="Thoren M.H."/>
            <person name="Johannesson H."/>
        </authorList>
    </citation>
    <scope>NUCLEOTIDE SEQUENCE</scope>
    <source>
        <strain evidence="2">PSN243</strain>
    </source>
</reference>
<accession>A0AAV9GQ28</accession>
<proteinExistence type="predicted"/>
<protein>
    <submittedName>
        <fullName evidence="2">Uncharacterized protein</fullName>
    </submittedName>
</protein>
<sequence length="314" mass="34825">MNIDGRMQGGGSTGQETRMLRTFPTPGGPEPRVVLSLSDFPVRYANNRAPPATEINRWFCCACVRSGYVDPVGMVYDAAASSVCFRTGCRHGRCVNCGLGPTHDIARVARTVGGLFASPGYVDPANWECECGEWARNGLDETSGLGRTFCRNEAGCPFRWRGGILGPGSTVVNRYGTRLGTADQRLVVRGGPWELQRRALGDGRCALWREWRRGGRGGRASSSSRDSSWEGREELRLWREGEAVPEYPYRCPPPGAAMEEAGVYARYERYEKEYLMLMPQRPREQLRAGNMNGARSSEDRSGFFRGSSWSDGRL</sequence>
<name>A0AAV9GQ28_9PEZI</name>
<evidence type="ECO:0000313" key="2">
    <source>
        <dbReference type="EMBL" id="KAK4449615.1"/>
    </source>
</evidence>
<evidence type="ECO:0000256" key="1">
    <source>
        <dbReference type="SAM" id="MobiDB-lite"/>
    </source>
</evidence>
<dbReference type="EMBL" id="MU865936">
    <property type="protein sequence ID" value="KAK4449615.1"/>
    <property type="molecule type" value="Genomic_DNA"/>
</dbReference>
<dbReference type="AlphaFoldDB" id="A0AAV9GQ28"/>
<feature type="region of interest" description="Disordered" evidence="1">
    <location>
        <begin position="285"/>
        <end position="314"/>
    </location>
</feature>
<reference evidence="2" key="1">
    <citation type="journal article" date="2023" name="Mol. Phylogenet. Evol.">
        <title>Genome-scale phylogeny and comparative genomics of the fungal order Sordariales.</title>
        <authorList>
            <person name="Hensen N."/>
            <person name="Bonometti L."/>
            <person name="Westerberg I."/>
            <person name="Brannstrom I.O."/>
            <person name="Guillou S."/>
            <person name="Cros-Aarteil S."/>
            <person name="Calhoun S."/>
            <person name="Haridas S."/>
            <person name="Kuo A."/>
            <person name="Mondo S."/>
            <person name="Pangilinan J."/>
            <person name="Riley R."/>
            <person name="LaButti K."/>
            <person name="Andreopoulos B."/>
            <person name="Lipzen A."/>
            <person name="Chen C."/>
            <person name="Yan M."/>
            <person name="Daum C."/>
            <person name="Ng V."/>
            <person name="Clum A."/>
            <person name="Steindorff A."/>
            <person name="Ohm R.A."/>
            <person name="Martin F."/>
            <person name="Silar P."/>
            <person name="Natvig D.O."/>
            <person name="Lalanne C."/>
            <person name="Gautier V."/>
            <person name="Ament-Velasquez S.L."/>
            <person name="Kruys A."/>
            <person name="Hutchinson M.I."/>
            <person name="Powell A.J."/>
            <person name="Barry K."/>
            <person name="Miller A.N."/>
            <person name="Grigoriev I.V."/>
            <person name="Debuchy R."/>
            <person name="Gladieux P."/>
            <person name="Hiltunen Thoren M."/>
            <person name="Johannesson H."/>
        </authorList>
    </citation>
    <scope>NUCLEOTIDE SEQUENCE</scope>
    <source>
        <strain evidence="2">PSN243</strain>
    </source>
</reference>
<evidence type="ECO:0000313" key="3">
    <source>
        <dbReference type="Proteomes" id="UP001321760"/>
    </source>
</evidence>
<keyword evidence="3" id="KW-1185">Reference proteome</keyword>
<organism evidence="2 3">
    <name type="scientific">Podospora aff. communis PSN243</name>
    <dbReference type="NCBI Taxonomy" id="3040156"/>
    <lineage>
        <taxon>Eukaryota</taxon>
        <taxon>Fungi</taxon>
        <taxon>Dikarya</taxon>
        <taxon>Ascomycota</taxon>
        <taxon>Pezizomycotina</taxon>
        <taxon>Sordariomycetes</taxon>
        <taxon>Sordariomycetidae</taxon>
        <taxon>Sordariales</taxon>
        <taxon>Podosporaceae</taxon>
        <taxon>Podospora</taxon>
    </lineage>
</organism>
<gene>
    <name evidence="2" type="ORF">QBC34DRAFT_404477</name>
</gene>